<dbReference type="Proteomes" id="UP001260872">
    <property type="component" value="Unassembled WGS sequence"/>
</dbReference>
<keyword evidence="3" id="KW-1185">Reference proteome</keyword>
<name>A0ABU1FQG4_9MICC</name>
<dbReference type="EMBL" id="JAVKGT010000003">
    <property type="protein sequence ID" value="MDR5710893.1"/>
    <property type="molecule type" value="Genomic_DNA"/>
</dbReference>
<reference evidence="3" key="1">
    <citation type="submission" date="2023-07" db="EMBL/GenBank/DDBJ databases">
        <title>Description of three actinobacteria isolated from air of manufacturing shop in a pharmaceutical factory.</title>
        <authorList>
            <person name="Zhang D.-F."/>
        </authorList>
    </citation>
    <scope>NUCLEOTIDE SEQUENCE [LARGE SCALE GENOMIC DNA]</scope>
    <source>
        <strain evidence="3">CCTCC AB 207010</strain>
    </source>
</reference>
<dbReference type="SMART" id="SM00833">
    <property type="entry name" value="CobW_C"/>
    <property type="match status" value="1"/>
</dbReference>
<dbReference type="SUPFAM" id="SSF90002">
    <property type="entry name" value="Hypothetical protein YjiA, C-terminal domain"/>
    <property type="match status" value="1"/>
</dbReference>
<gene>
    <name evidence="2" type="ORF">RH857_01890</name>
</gene>
<sequence length="365" mass="39537">MGLNLRPVDVIAVVGACGPERHGYARRLAACQGRALLNAQQVASGSHAINDAVQRLAHHNYGTGQNAALVMEIPLHAVMTDLIGEYADPAGQTQLSEIVCVVDLAHLMQDLWGEDYVITDLQRQWSPDGGEASERAEFVSRAQLMMGQIEYASIVVMVNWRGLPDAEFDLIHALLGHLSPHAALRLEGEDDVSFTPSAKPYTQEQTRPGWVSVLNADFVPAVDHPSVSAVRYETPRPFHPGRLKDVLDTRVEGGEFGQVVRSAGFCRLATRPHVTAHWEQVGTMLSLLPLAFDHQISDPDELLAFGQDIVFIGVDLVPEALVQGLDDALLTDAELSAGPTTWATFCDPFPAWSLSPRSDGGSPGS</sequence>
<dbReference type="InterPro" id="IPR051927">
    <property type="entry name" value="Zn_Chap_cDPG_Synth"/>
</dbReference>
<dbReference type="RefSeq" id="WP_310536278.1">
    <property type="nucleotide sequence ID" value="NZ_BAAAOC010000018.1"/>
</dbReference>
<dbReference type="InterPro" id="IPR011629">
    <property type="entry name" value="CobW-like_C"/>
</dbReference>
<comment type="caution">
    <text evidence="2">The sequence shown here is derived from an EMBL/GenBank/DDBJ whole genome shotgun (WGS) entry which is preliminary data.</text>
</comment>
<dbReference type="PANTHER" id="PTHR43603">
    <property type="entry name" value="COBW DOMAIN-CONTAINING PROTEIN DDB_G0274527"/>
    <property type="match status" value="1"/>
</dbReference>
<feature type="domain" description="CobW C-terminal" evidence="1">
    <location>
        <begin position="227"/>
        <end position="329"/>
    </location>
</feature>
<dbReference type="PANTHER" id="PTHR43603:SF1">
    <property type="entry name" value="ZINC-REGULATED GTPASE METALLOPROTEIN ACTIVATOR 1"/>
    <property type="match status" value="1"/>
</dbReference>
<proteinExistence type="predicted"/>
<organism evidence="2 3">
    <name type="scientific">Nesterenkonia flava</name>
    <dbReference type="NCBI Taxonomy" id="469799"/>
    <lineage>
        <taxon>Bacteria</taxon>
        <taxon>Bacillati</taxon>
        <taxon>Actinomycetota</taxon>
        <taxon>Actinomycetes</taxon>
        <taxon>Micrococcales</taxon>
        <taxon>Micrococcaceae</taxon>
        <taxon>Nesterenkonia</taxon>
    </lineage>
</organism>
<protein>
    <submittedName>
        <fullName evidence="2">GTP-binding protein</fullName>
    </submittedName>
</protein>
<accession>A0ABU1FQG4</accession>
<dbReference type="Pfam" id="PF07683">
    <property type="entry name" value="CobW_C"/>
    <property type="match status" value="1"/>
</dbReference>
<evidence type="ECO:0000313" key="3">
    <source>
        <dbReference type="Proteomes" id="UP001260872"/>
    </source>
</evidence>
<evidence type="ECO:0000313" key="2">
    <source>
        <dbReference type="EMBL" id="MDR5710893.1"/>
    </source>
</evidence>
<evidence type="ECO:0000259" key="1">
    <source>
        <dbReference type="SMART" id="SM00833"/>
    </source>
</evidence>